<organism evidence="2 3">
    <name type="scientific">Euplotes crassus</name>
    <dbReference type="NCBI Taxonomy" id="5936"/>
    <lineage>
        <taxon>Eukaryota</taxon>
        <taxon>Sar</taxon>
        <taxon>Alveolata</taxon>
        <taxon>Ciliophora</taxon>
        <taxon>Intramacronucleata</taxon>
        <taxon>Spirotrichea</taxon>
        <taxon>Hypotrichia</taxon>
        <taxon>Euplotida</taxon>
        <taxon>Euplotidae</taxon>
        <taxon>Moneuplotes</taxon>
    </lineage>
</organism>
<name>A0AAD1Y0P2_EUPCR</name>
<dbReference type="Proteomes" id="UP001295684">
    <property type="component" value="Unassembled WGS sequence"/>
</dbReference>
<keyword evidence="1" id="KW-0812">Transmembrane</keyword>
<sequence length="164" mass="18350">MLLCINFILILAHAAYVAYLVISTSVKEALVPFQVAALLPSVLYHLFPGLRANLWYTLISHAICILIFGCLILCILSYIFNTNGFNKTLMVFFGRALFIPISIISVSLLLLMNFGHSKIQYSIPIIGKDGDIIGYVSDEFIQNTNEDQVYLFKANTASTMLYQV</sequence>
<evidence type="ECO:0000256" key="1">
    <source>
        <dbReference type="SAM" id="Phobius"/>
    </source>
</evidence>
<accession>A0AAD1Y0P2</accession>
<gene>
    <name evidence="2" type="ORF">ECRASSUSDP1_LOCUS23946</name>
</gene>
<reference evidence="2" key="1">
    <citation type="submission" date="2023-07" db="EMBL/GenBank/DDBJ databases">
        <authorList>
            <consortium name="AG Swart"/>
            <person name="Singh M."/>
            <person name="Singh A."/>
            <person name="Seah K."/>
            <person name="Emmerich C."/>
        </authorList>
    </citation>
    <scope>NUCLEOTIDE SEQUENCE</scope>
    <source>
        <strain evidence="2">DP1</strain>
    </source>
</reference>
<proteinExistence type="predicted"/>
<protein>
    <submittedName>
        <fullName evidence="2">Uncharacterized protein</fullName>
    </submittedName>
</protein>
<evidence type="ECO:0000313" key="2">
    <source>
        <dbReference type="EMBL" id="CAI2382473.1"/>
    </source>
</evidence>
<keyword evidence="1" id="KW-0472">Membrane</keyword>
<feature type="transmembrane region" description="Helical" evidence="1">
    <location>
        <begin position="30"/>
        <end position="47"/>
    </location>
</feature>
<feature type="transmembrane region" description="Helical" evidence="1">
    <location>
        <begin position="92"/>
        <end position="112"/>
    </location>
</feature>
<keyword evidence="1" id="KW-1133">Transmembrane helix</keyword>
<comment type="caution">
    <text evidence="2">The sequence shown here is derived from an EMBL/GenBank/DDBJ whole genome shotgun (WGS) entry which is preliminary data.</text>
</comment>
<dbReference type="AlphaFoldDB" id="A0AAD1Y0P2"/>
<dbReference type="EMBL" id="CAMPGE010024650">
    <property type="protein sequence ID" value="CAI2382473.1"/>
    <property type="molecule type" value="Genomic_DNA"/>
</dbReference>
<evidence type="ECO:0000313" key="3">
    <source>
        <dbReference type="Proteomes" id="UP001295684"/>
    </source>
</evidence>
<feature type="transmembrane region" description="Helical" evidence="1">
    <location>
        <begin position="54"/>
        <end position="80"/>
    </location>
</feature>
<keyword evidence="3" id="KW-1185">Reference proteome</keyword>